<evidence type="ECO:0000313" key="2">
    <source>
        <dbReference type="Proteomes" id="UP001501321"/>
    </source>
</evidence>
<comment type="caution">
    <text evidence="1">The sequence shown here is derived from an EMBL/GenBank/DDBJ whole genome shotgun (WGS) entry which is preliminary data.</text>
</comment>
<dbReference type="Proteomes" id="UP001501321">
    <property type="component" value="Unassembled WGS sequence"/>
</dbReference>
<sequence length="243" mass="26936">MGQLLEQLIGPANPHLTLARVDVANPQLQGLAMQIGLQALPALVIFQQGRPVDALQGPQPEEAIRQMLQAFLPSQADLWLEEARSQMAQQQYSAALKLLLLANEQAPERSDIKLALAESTLGAKQLEPCRNWLSQIPMVDQDSDYQRLVSALELAEQAADSPEIQALEQRLTQEPDNRTLKEELAVQYSQAGRPVDALEMLFPLLQRDLNGGDAKKIFLDILASMNGAPEASAYRRKLYSLLY</sequence>
<gene>
    <name evidence="1" type="ORF">GCM10023095_14340</name>
</gene>
<keyword evidence="2" id="KW-1185">Reference proteome</keyword>
<reference evidence="2" key="1">
    <citation type="journal article" date="2019" name="Int. J. Syst. Evol. Microbiol.">
        <title>The Global Catalogue of Microorganisms (GCM) 10K type strain sequencing project: providing services to taxonomists for standard genome sequencing and annotation.</title>
        <authorList>
            <consortium name="The Broad Institute Genomics Platform"/>
            <consortium name="The Broad Institute Genome Sequencing Center for Infectious Disease"/>
            <person name="Wu L."/>
            <person name="Ma J."/>
        </authorList>
    </citation>
    <scope>NUCLEOTIDE SEQUENCE [LARGE SCALE GENOMIC DNA]</scope>
    <source>
        <strain evidence="2">JCM 32226</strain>
    </source>
</reference>
<dbReference type="Gene3D" id="3.40.30.10">
    <property type="entry name" value="Glutaredoxin"/>
    <property type="match status" value="1"/>
</dbReference>
<organism evidence="1 2">
    <name type="scientific">Pseudaeromonas paramecii</name>
    <dbReference type="NCBI Taxonomy" id="2138166"/>
    <lineage>
        <taxon>Bacteria</taxon>
        <taxon>Pseudomonadati</taxon>
        <taxon>Pseudomonadota</taxon>
        <taxon>Gammaproteobacteria</taxon>
        <taxon>Aeromonadales</taxon>
        <taxon>Aeromonadaceae</taxon>
        <taxon>Pseudaeromonas</taxon>
    </lineage>
</organism>
<dbReference type="EMBL" id="BAABFC010000010">
    <property type="protein sequence ID" value="GAA4497584.1"/>
    <property type="molecule type" value="Genomic_DNA"/>
</dbReference>
<evidence type="ECO:0000313" key="1">
    <source>
        <dbReference type="EMBL" id="GAA4497584.1"/>
    </source>
</evidence>
<protein>
    <submittedName>
        <fullName evidence="1">Tetratricopeptide repeat protein</fullName>
    </submittedName>
</protein>
<dbReference type="InterPro" id="IPR036249">
    <property type="entry name" value="Thioredoxin-like_sf"/>
</dbReference>
<dbReference type="Gene3D" id="1.25.40.10">
    <property type="entry name" value="Tetratricopeptide repeat domain"/>
    <property type="match status" value="2"/>
</dbReference>
<dbReference type="InterPro" id="IPR011990">
    <property type="entry name" value="TPR-like_helical_dom_sf"/>
</dbReference>
<dbReference type="SUPFAM" id="SSF48452">
    <property type="entry name" value="TPR-like"/>
    <property type="match status" value="1"/>
</dbReference>
<dbReference type="Pfam" id="PF14559">
    <property type="entry name" value="TPR_19"/>
    <property type="match status" value="1"/>
</dbReference>
<name>A0ABP8Q7V4_9GAMM</name>
<dbReference type="SUPFAM" id="SSF52833">
    <property type="entry name" value="Thioredoxin-like"/>
    <property type="match status" value="1"/>
</dbReference>
<proteinExistence type="predicted"/>
<accession>A0ABP8Q7V4</accession>
<dbReference type="Pfam" id="PF14561">
    <property type="entry name" value="TPR_20"/>
    <property type="match status" value="1"/>
</dbReference>